<evidence type="ECO:0000313" key="3">
    <source>
        <dbReference type="Proteomes" id="UP000027265"/>
    </source>
</evidence>
<dbReference type="AlphaFoldDB" id="A0A067QAE4"/>
<reference evidence="3" key="1">
    <citation type="journal article" date="2014" name="Proc. Natl. Acad. Sci. U.S.A.">
        <title>Extensive sampling of basidiomycete genomes demonstrates inadequacy of the white-rot/brown-rot paradigm for wood decay fungi.</title>
        <authorList>
            <person name="Riley R."/>
            <person name="Salamov A.A."/>
            <person name="Brown D.W."/>
            <person name="Nagy L.G."/>
            <person name="Floudas D."/>
            <person name="Held B.W."/>
            <person name="Levasseur A."/>
            <person name="Lombard V."/>
            <person name="Morin E."/>
            <person name="Otillar R."/>
            <person name="Lindquist E.A."/>
            <person name="Sun H."/>
            <person name="LaButti K.M."/>
            <person name="Schmutz J."/>
            <person name="Jabbour D."/>
            <person name="Luo H."/>
            <person name="Baker S.E."/>
            <person name="Pisabarro A.G."/>
            <person name="Walton J.D."/>
            <person name="Blanchette R.A."/>
            <person name="Henrissat B."/>
            <person name="Martin F."/>
            <person name="Cullen D."/>
            <person name="Hibbett D.S."/>
            <person name="Grigoriev I.V."/>
        </authorList>
    </citation>
    <scope>NUCLEOTIDE SEQUENCE [LARGE SCALE GENOMIC DNA]</scope>
    <source>
        <strain evidence="3">MUCL 33604</strain>
    </source>
</reference>
<proteinExistence type="predicted"/>
<dbReference type="EMBL" id="KL197709">
    <property type="protein sequence ID" value="KDQ64028.1"/>
    <property type="molecule type" value="Genomic_DNA"/>
</dbReference>
<organism evidence="2 3">
    <name type="scientific">Jaapia argillacea MUCL 33604</name>
    <dbReference type="NCBI Taxonomy" id="933084"/>
    <lineage>
        <taxon>Eukaryota</taxon>
        <taxon>Fungi</taxon>
        <taxon>Dikarya</taxon>
        <taxon>Basidiomycota</taxon>
        <taxon>Agaricomycotina</taxon>
        <taxon>Agaricomycetes</taxon>
        <taxon>Agaricomycetidae</taxon>
        <taxon>Jaapiales</taxon>
        <taxon>Jaapiaceae</taxon>
        <taxon>Jaapia</taxon>
    </lineage>
</organism>
<evidence type="ECO:0000259" key="1">
    <source>
        <dbReference type="Pfam" id="PF01693"/>
    </source>
</evidence>
<sequence length="132" mass="14824">MEEALNTLQVAETQGKLMIAQGRLPPPATGPLLPLLQVIPTDCPINARHFYIIYKGVQVGIFTDWREANARVKGVPFQVFQGYDSYEEVLSEFIEAKQLGATSVKNHTTLRLFLFFLLSRHSSRISDPSIYG</sequence>
<evidence type="ECO:0000313" key="2">
    <source>
        <dbReference type="EMBL" id="KDQ64028.1"/>
    </source>
</evidence>
<dbReference type="Pfam" id="PF01693">
    <property type="entry name" value="Cauli_VI"/>
    <property type="match status" value="1"/>
</dbReference>
<dbReference type="SUPFAM" id="SSF55658">
    <property type="entry name" value="L9 N-domain-like"/>
    <property type="match status" value="1"/>
</dbReference>
<name>A0A067QAE4_9AGAM</name>
<dbReference type="InterPro" id="IPR037056">
    <property type="entry name" value="RNase_H1_N_sf"/>
</dbReference>
<dbReference type="InParanoid" id="A0A067QAE4"/>
<dbReference type="Proteomes" id="UP000027265">
    <property type="component" value="Unassembled WGS sequence"/>
</dbReference>
<feature type="domain" description="Ribonuclease H1 N-terminal" evidence="1">
    <location>
        <begin position="50"/>
        <end position="88"/>
    </location>
</feature>
<gene>
    <name evidence="2" type="ORF">JAAARDRAFT_187411</name>
</gene>
<dbReference type="HOGENOM" id="CLU_1917337_0_0_1"/>
<accession>A0A067QAE4</accession>
<dbReference type="InterPro" id="IPR011320">
    <property type="entry name" value="RNase_H1_N"/>
</dbReference>
<protein>
    <recommendedName>
        <fullName evidence="1">Ribonuclease H1 N-terminal domain-containing protein</fullName>
    </recommendedName>
</protein>
<dbReference type="OrthoDB" id="3270804at2759"/>
<dbReference type="InterPro" id="IPR009027">
    <property type="entry name" value="Ribosomal_bL9/RNase_H1_N"/>
</dbReference>
<dbReference type="Gene3D" id="3.40.970.10">
    <property type="entry name" value="Ribonuclease H1, N-terminal domain"/>
    <property type="match status" value="1"/>
</dbReference>
<keyword evidence="3" id="KW-1185">Reference proteome</keyword>